<dbReference type="GO" id="GO:0020037">
    <property type="term" value="F:heme binding"/>
    <property type="evidence" value="ECO:0007669"/>
    <property type="project" value="InterPro"/>
</dbReference>
<dbReference type="GO" id="GO:0005506">
    <property type="term" value="F:iron ion binding"/>
    <property type="evidence" value="ECO:0007669"/>
    <property type="project" value="InterPro"/>
</dbReference>
<evidence type="ECO:0008006" key="7">
    <source>
        <dbReference type="Google" id="ProtNLM"/>
    </source>
</evidence>
<dbReference type="GO" id="GO:0016705">
    <property type="term" value="F:oxidoreductase activity, acting on paired donors, with incorporation or reduction of molecular oxygen"/>
    <property type="evidence" value="ECO:0007669"/>
    <property type="project" value="InterPro"/>
</dbReference>
<dbReference type="eggNOG" id="KOG0156">
    <property type="taxonomic scope" value="Eukaryota"/>
</dbReference>
<dbReference type="AlphaFoldDB" id="U9TAA1"/>
<evidence type="ECO:0000256" key="1">
    <source>
        <dbReference type="ARBA" id="ARBA00022723"/>
    </source>
</evidence>
<dbReference type="HOGENOM" id="CLU_001570_20_0_1"/>
<dbReference type="Pfam" id="PF00067">
    <property type="entry name" value="p450"/>
    <property type="match status" value="1"/>
</dbReference>
<dbReference type="InterPro" id="IPR050364">
    <property type="entry name" value="Cytochrome_P450_fung"/>
</dbReference>
<dbReference type="InterPro" id="IPR001128">
    <property type="entry name" value="Cyt_P450"/>
</dbReference>
<evidence type="ECO:0000256" key="4">
    <source>
        <dbReference type="PIRSR" id="PIRSR602401-1"/>
    </source>
</evidence>
<evidence type="ECO:0000256" key="5">
    <source>
        <dbReference type="RuleBase" id="RU000461"/>
    </source>
</evidence>
<dbReference type="InterPro" id="IPR002401">
    <property type="entry name" value="Cyt_P450_E_grp-I"/>
</dbReference>
<dbReference type="PRINTS" id="PR00385">
    <property type="entry name" value="P450"/>
</dbReference>
<protein>
    <recommendedName>
        <fullName evidence="7">Cytochrome P450</fullName>
    </recommendedName>
</protein>
<accession>U9TAA1</accession>
<comment type="similarity">
    <text evidence="5">Belongs to the cytochrome P450 family.</text>
</comment>
<evidence type="ECO:0000313" key="6">
    <source>
        <dbReference type="EMBL" id="ESA05079.1"/>
    </source>
</evidence>
<dbReference type="Gene3D" id="1.10.630.10">
    <property type="entry name" value="Cytochrome P450"/>
    <property type="match status" value="1"/>
</dbReference>
<organism evidence="6">
    <name type="scientific">Rhizophagus irregularis (strain DAOM 181602 / DAOM 197198 / MUCL 43194)</name>
    <name type="common">Arbuscular mycorrhizal fungus</name>
    <name type="synonym">Glomus intraradices</name>
    <dbReference type="NCBI Taxonomy" id="747089"/>
    <lineage>
        <taxon>Eukaryota</taxon>
        <taxon>Fungi</taxon>
        <taxon>Fungi incertae sedis</taxon>
        <taxon>Mucoromycota</taxon>
        <taxon>Glomeromycotina</taxon>
        <taxon>Glomeromycetes</taxon>
        <taxon>Glomerales</taxon>
        <taxon>Glomeraceae</taxon>
        <taxon>Rhizophagus</taxon>
    </lineage>
</organism>
<dbReference type="PANTHER" id="PTHR46300">
    <property type="entry name" value="P450, PUTATIVE (EUROFUNG)-RELATED-RELATED"/>
    <property type="match status" value="1"/>
</dbReference>
<dbReference type="GO" id="GO:0004497">
    <property type="term" value="F:monooxygenase activity"/>
    <property type="evidence" value="ECO:0007669"/>
    <property type="project" value="UniProtKB-KW"/>
</dbReference>
<keyword evidence="3 4" id="KW-0408">Iron</keyword>
<keyword evidence="5" id="KW-0503">Monooxygenase</keyword>
<name>U9TAA1_RHIID</name>
<keyword evidence="1 4" id="KW-0479">Metal-binding</keyword>
<evidence type="ECO:0000256" key="3">
    <source>
        <dbReference type="ARBA" id="ARBA00023004"/>
    </source>
</evidence>
<evidence type="ECO:0000256" key="2">
    <source>
        <dbReference type="ARBA" id="ARBA00023002"/>
    </source>
</evidence>
<dbReference type="InterPro" id="IPR017972">
    <property type="entry name" value="Cyt_P450_CS"/>
</dbReference>
<keyword evidence="4 5" id="KW-0349">Heme</keyword>
<dbReference type="InterPro" id="IPR036396">
    <property type="entry name" value="Cyt_P450_sf"/>
</dbReference>
<comment type="cofactor">
    <cofactor evidence="4">
        <name>heme</name>
        <dbReference type="ChEBI" id="CHEBI:30413"/>
    </cofactor>
</comment>
<reference evidence="6" key="1">
    <citation type="submission" date="2013-07" db="EMBL/GenBank/DDBJ databases">
        <title>The genome of an arbuscular mycorrhizal fungus provides insights into the evolution of the oldest plant symbiosis.</title>
        <authorList>
            <consortium name="DOE Joint Genome Institute"/>
            <person name="Tisserant E."/>
            <person name="Malbreil M."/>
            <person name="Kuo A."/>
            <person name="Kohler A."/>
            <person name="Symeonidi A."/>
            <person name="Balestrini R."/>
            <person name="Charron P."/>
            <person name="Duensing N."/>
            <person name="Frei-dit-Frey N."/>
            <person name="Gianinazzi-Pearson V."/>
            <person name="Gilbert B."/>
            <person name="Handa Y."/>
            <person name="Hijri M."/>
            <person name="Kaul R."/>
            <person name="Kawaguchi M."/>
            <person name="Krajinski F."/>
            <person name="Lammers P."/>
            <person name="Lapierre D."/>
            <person name="Masclaux F.G."/>
            <person name="Murat C."/>
            <person name="Morin E."/>
            <person name="Ndikumana S."/>
            <person name="Pagni M."/>
            <person name="Petitpierre D."/>
            <person name="Requena N."/>
            <person name="Rosikiewicz P."/>
            <person name="Riley R."/>
            <person name="Saito K."/>
            <person name="San Clemente H."/>
            <person name="Shapiro H."/>
            <person name="van Tuinen D."/>
            <person name="Becard G."/>
            <person name="Bonfante P."/>
            <person name="Paszkowski U."/>
            <person name="Shachar-Hill Y."/>
            <person name="Young J.P."/>
            <person name="Sanders I.R."/>
            <person name="Henrissat B."/>
            <person name="Rensing S.A."/>
            <person name="Grigoriev I.V."/>
            <person name="Corradi N."/>
            <person name="Roux C."/>
            <person name="Martin F."/>
        </authorList>
    </citation>
    <scope>NUCLEOTIDE SEQUENCE</scope>
    <source>
        <strain evidence="6">DAOM 197198</strain>
    </source>
</reference>
<dbReference type="EMBL" id="KI293512">
    <property type="protein sequence ID" value="ESA05079.1"/>
    <property type="molecule type" value="Genomic_DNA"/>
</dbReference>
<gene>
    <name evidence="6" type="ORF">GLOINDRAFT_99878</name>
</gene>
<feature type="binding site" description="axial binding residue" evidence="4">
    <location>
        <position position="225"/>
    </location>
    <ligand>
        <name>heme</name>
        <dbReference type="ChEBI" id="CHEBI:30413"/>
    </ligand>
    <ligandPart>
        <name>Fe</name>
        <dbReference type="ChEBI" id="CHEBI:18248"/>
    </ligandPart>
</feature>
<dbReference type="PANTHER" id="PTHR46300:SF5">
    <property type="entry name" value="CYTOCHROME P450"/>
    <property type="match status" value="1"/>
</dbReference>
<keyword evidence="2 5" id="KW-0560">Oxidoreductase</keyword>
<proteinExistence type="inferred from homology"/>
<dbReference type="VEuPathDB" id="FungiDB:RhiirFUN_006029"/>
<dbReference type="PROSITE" id="PS00086">
    <property type="entry name" value="CYTOCHROME_P450"/>
    <property type="match status" value="1"/>
</dbReference>
<dbReference type="SUPFAM" id="SSF48264">
    <property type="entry name" value="Cytochrome P450"/>
    <property type="match status" value="1"/>
</dbReference>
<sequence>MEQIFSSKYDRFLRDYAQNNQDNKLPPSFLLQIQDAIAEKENNTIEYHEIWEMLIGLLNGAMETEVNTLMWTLACLAINPGVQEEAFQEIDELCKNKPTFDDEADLPYISAIINESLRYRPPTPFGFAHVSNKDDEYNGCFIPKNTPILLNLFAINHNERRFITPEKFRPSRFLQNYSTGSVKSIEAEMRNKRNSLKGLLKNNSPSLTNSSMPMHMSFGAGRRYCIGQHLAQKQLFLAIAYILWAFEIKPGVGDDVRFVLRKDIGLLI</sequence>
<dbReference type="PRINTS" id="PR00463">
    <property type="entry name" value="EP450I"/>
</dbReference>